<comment type="caution">
    <text evidence="6">The sequence shown here is derived from an EMBL/GenBank/DDBJ whole genome shotgun (WGS) entry which is preliminary data.</text>
</comment>
<name>A0AAV5KRQ2_9ROSI</name>
<dbReference type="CDD" id="cd01852">
    <property type="entry name" value="AIG1"/>
    <property type="match status" value="1"/>
</dbReference>
<dbReference type="Gene3D" id="3.40.50.300">
    <property type="entry name" value="P-loop containing nucleotide triphosphate hydrolases"/>
    <property type="match status" value="1"/>
</dbReference>
<dbReference type="PANTHER" id="PTHR10903">
    <property type="entry name" value="GTPASE, IMAP FAMILY MEMBER-RELATED"/>
    <property type="match status" value="1"/>
</dbReference>
<dbReference type="InterPro" id="IPR045058">
    <property type="entry name" value="GIMA/IAN/Toc"/>
</dbReference>
<dbReference type="PROSITE" id="PS51720">
    <property type="entry name" value="G_AIG1"/>
    <property type="match status" value="1"/>
</dbReference>
<dbReference type="InterPro" id="IPR006703">
    <property type="entry name" value="G_AIG1"/>
</dbReference>
<proteinExistence type="inferred from homology"/>
<dbReference type="Proteomes" id="UP001054252">
    <property type="component" value="Unassembled WGS sequence"/>
</dbReference>
<dbReference type="EMBL" id="BPVZ01000074">
    <property type="protein sequence ID" value="GKV27143.1"/>
    <property type="molecule type" value="Genomic_DNA"/>
</dbReference>
<keyword evidence="3" id="KW-0342">GTP-binding</keyword>
<dbReference type="Pfam" id="PF04548">
    <property type="entry name" value="AIG1"/>
    <property type="match status" value="1"/>
</dbReference>
<dbReference type="FunFam" id="3.40.50.300:FF:000840">
    <property type="entry name" value="Immune-associated nucleotide-binding protein 9"/>
    <property type="match status" value="1"/>
</dbReference>
<dbReference type="SUPFAM" id="SSF52540">
    <property type="entry name" value="P-loop containing nucleoside triphosphate hydrolases"/>
    <property type="match status" value="1"/>
</dbReference>
<keyword evidence="2" id="KW-0547">Nucleotide-binding</keyword>
<evidence type="ECO:0000313" key="6">
    <source>
        <dbReference type="EMBL" id="GKV27143.1"/>
    </source>
</evidence>
<reference evidence="6 7" key="1">
    <citation type="journal article" date="2021" name="Commun. Biol.">
        <title>The genome of Shorea leprosula (Dipterocarpaceae) highlights the ecological relevance of drought in aseasonal tropical rainforests.</title>
        <authorList>
            <person name="Ng K.K.S."/>
            <person name="Kobayashi M.J."/>
            <person name="Fawcett J.A."/>
            <person name="Hatakeyama M."/>
            <person name="Paape T."/>
            <person name="Ng C.H."/>
            <person name="Ang C.C."/>
            <person name="Tnah L.H."/>
            <person name="Lee C.T."/>
            <person name="Nishiyama T."/>
            <person name="Sese J."/>
            <person name="O'Brien M.J."/>
            <person name="Copetti D."/>
            <person name="Mohd Noor M.I."/>
            <person name="Ong R.C."/>
            <person name="Putra M."/>
            <person name="Sireger I.Z."/>
            <person name="Indrioko S."/>
            <person name="Kosugi Y."/>
            <person name="Izuno A."/>
            <person name="Isagi Y."/>
            <person name="Lee S.L."/>
            <person name="Shimizu K.K."/>
        </authorList>
    </citation>
    <scope>NUCLEOTIDE SEQUENCE [LARGE SCALE GENOMIC DNA]</scope>
    <source>
        <strain evidence="6">214</strain>
    </source>
</reference>
<organism evidence="6 7">
    <name type="scientific">Rubroshorea leprosula</name>
    <dbReference type="NCBI Taxonomy" id="152421"/>
    <lineage>
        <taxon>Eukaryota</taxon>
        <taxon>Viridiplantae</taxon>
        <taxon>Streptophyta</taxon>
        <taxon>Embryophyta</taxon>
        <taxon>Tracheophyta</taxon>
        <taxon>Spermatophyta</taxon>
        <taxon>Magnoliopsida</taxon>
        <taxon>eudicotyledons</taxon>
        <taxon>Gunneridae</taxon>
        <taxon>Pentapetalae</taxon>
        <taxon>rosids</taxon>
        <taxon>malvids</taxon>
        <taxon>Malvales</taxon>
        <taxon>Dipterocarpaceae</taxon>
        <taxon>Rubroshorea</taxon>
    </lineage>
</organism>
<protein>
    <recommendedName>
        <fullName evidence="5">AIG1-type G domain-containing protein</fullName>
    </recommendedName>
</protein>
<dbReference type="AlphaFoldDB" id="A0AAV5KRQ2"/>
<evidence type="ECO:0000256" key="2">
    <source>
        <dbReference type="ARBA" id="ARBA00022741"/>
    </source>
</evidence>
<evidence type="ECO:0000259" key="5">
    <source>
        <dbReference type="PROSITE" id="PS51720"/>
    </source>
</evidence>
<dbReference type="InterPro" id="IPR027417">
    <property type="entry name" value="P-loop_NTPase"/>
</dbReference>
<dbReference type="GO" id="GO:0005525">
    <property type="term" value="F:GTP binding"/>
    <property type="evidence" value="ECO:0007669"/>
    <property type="project" value="UniProtKB-KW"/>
</dbReference>
<feature type="coiled-coil region" evidence="4">
    <location>
        <begin position="257"/>
        <end position="284"/>
    </location>
</feature>
<evidence type="ECO:0000256" key="1">
    <source>
        <dbReference type="ARBA" id="ARBA00008535"/>
    </source>
</evidence>
<comment type="similarity">
    <text evidence="1">Belongs to the TRAFAC class TrmE-Era-EngA-EngB-Septin-like GTPase superfamily. AIG1/Toc34/Toc159-like paraseptin GTPase family. IAN subfamily.</text>
</comment>
<keyword evidence="4" id="KW-0175">Coiled coil</keyword>
<sequence>MSQSSMHDDRELTSPSRTVILVGRTGNGKSATGNSILGRKAFKSRASSSSGVTTTCELQSAVLKDGQIINVIDTPGMFDFSYGSELMRKCINLAKDGIHAILVVFSVRTRFTQEEEAALRSLENFFGSKIKDYMIVVFTGGDELETNDETLEDYLGRGCPQPLKAILTSCHNRYVLFDNKTKDETKKAKQLQQLLSLVNTVMLQNDGRPYTGDTSPELQIESRLKEATSILEQKLAEEHAARLEAEKNEQKISNDIIPQLAAQVKEAKKESDKLHKQLAEARDNPWGRILRDRLPWCPYL</sequence>
<dbReference type="PANTHER" id="PTHR10903:SF184">
    <property type="entry name" value="GTP-BINDING PROTEIN A"/>
    <property type="match status" value="1"/>
</dbReference>
<evidence type="ECO:0000256" key="3">
    <source>
        <dbReference type="ARBA" id="ARBA00023134"/>
    </source>
</evidence>
<accession>A0AAV5KRQ2</accession>
<keyword evidence="7" id="KW-1185">Reference proteome</keyword>
<feature type="domain" description="AIG1-type G" evidence="5">
    <location>
        <begin position="14"/>
        <end position="219"/>
    </location>
</feature>
<evidence type="ECO:0000313" key="7">
    <source>
        <dbReference type="Proteomes" id="UP001054252"/>
    </source>
</evidence>
<gene>
    <name evidence="6" type="ORF">SLEP1_g36347</name>
</gene>
<evidence type="ECO:0000256" key="4">
    <source>
        <dbReference type="SAM" id="Coils"/>
    </source>
</evidence>